<organism evidence="2 3">
    <name type="scientific">OM182 bacterium BACL3 MAG-120531-bin86</name>
    <dbReference type="NCBI Taxonomy" id="1655628"/>
    <lineage>
        <taxon>Bacteria</taxon>
        <taxon>Pseudomonadati</taxon>
        <taxon>Pseudomonadota</taxon>
        <taxon>Gammaproteobacteria</taxon>
        <taxon>OMG group</taxon>
        <taxon>OM182 clade</taxon>
    </lineage>
</organism>
<evidence type="ECO:0008006" key="4">
    <source>
        <dbReference type="Google" id="ProtNLM"/>
    </source>
</evidence>
<evidence type="ECO:0000313" key="2">
    <source>
        <dbReference type="EMBL" id="KRP38201.1"/>
    </source>
</evidence>
<dbReference type="EMBL" id="LIDH01000231">
    <property type="protein sequence ID" value="KRP38201.1"/>
    <property type="molecule type" value="Genomic_DNA"/>
</dbReference>
<feature type="chain" id="PRO_5006428127" description="TonB-dependent receptor plug domain-containing protein" evidence="1">
    <location>
        <begin position="33"/>
        <end position="81"/>
    </location>
</feature>
<protein>
    <recommendedName>
        <fullName evidence="4">TonB-dependent receptor plug domain-containing protein</fullName>
    </recommendedName>
</protein>
<feature type="signal peptide" evidence="1">
    <location>
        <begin position="1"/>
        <end position="32"/>
    </location>
</feature>
<comment type="caution">
    <text evidence="2">The sequence shown here is derived from an EMBL/GenBank/DDBJ whole genome shotgun (WGS) entry which is preliminary data.</text>
</comment>
<name>A0A0R2XPW5_9GAMM</name>
<evidence type="ECO:0000313" key="3">
    <source>
        <dbReference type="Proteomes" id="UP000052124"/>
    </source>
</evidence>
<accession>A0A0R2XPW5</accession>
<reference evidence="2 3" key="1">
    <citation type="submission" date="2015-10" db="EMBL/GenBank/DDBJ databases">
        <title>Metagenome-Assembled Genomes uncover a global brackish microbiome.</title>
        <authorList>
            <person name="Hugerth L.W."/>
            <person name="Larsson J."/>
            <person name="Alneberg J."/>
            <person name="Lindh M.V."/>
            <person name="Legrand C."/>
            <person name="Pinhassi J."/>
            <person name="Andersson A.F."/>
        </authorList>
    </citation>
    <scope>NUCLEOTIDE SEQUENCE [LARGE SCALE GENOMIC DNA]</scope>
    <source>
        <strain evidence="2">BACL3 MAG-120531-bin86</strain>
    </source>
</reference>
<proteinExistence type="predicted"/>
<dbReference type="AlphaFoldDB" id="A0A0R2XPW5"/>
<gene>
    <name evidence="2" type="ORF">ABS26_04400</name>
</gene>
<dbReference type="SUPFAM" id="SSF56935">
    <property type="entry name" value="Porins"/>
    <property type="match status" value="1"/>
</dbReference>
<evidence type="ECO:0000256" key="1">
    <source>
        <dbReference type="SAM" id="SignalP"/>
    </source>
</evidence>
<keyword evidence="1" id="KW-0732">Signal</keyword>
<feature type="non-terminal residue" evidence="2">
    <location>
        <position position="81"/>
    </location>
</feature>
<sequence>MINRPKMARRVLPTAIALGLLVPAGFAPLALAQQADEMVEEIVTIGSRRPQRSNTDSSVPVDVISGDEFVNMGFADMDDML</sequence>
<dbReference type="Proteomes" id="UP000052124">
    <property type="component" value="Unassembled WGS sequence"/>
</dbReference>